<dbReference type="GO" id="GO:0009252">
    <property type="term" value="P:peptidoglycan biosynthetic process"/>
    <property type="evidence" value="ECO:0007669"/>
    <property type="project" value="UniProtKB-UniPathway"/>
</dbReference>
<evidence type="ECO:0000259" key="7">
    <source>
        <dbReference type="Pfam" id="PF02875"/>
    </source>
</evidence>
<dbReference type="PANTHER" id="PTHR43692">
    <property type="entry name" value="UDP-N-ACETYLMURAMOYLALANINE--D-GLUTAMATE LIGASE"/>
    <property type="match status" value="1"/>
</dbReference>
<dbReference type="EC" id="6.3.2.9" evidence="9"/>
<dbReference type="GO" id="GO:0005737">
    <property type="term" value="C:cytoplasm"/>
    <property type="evidence" value="ECO:0007669"/>
    <property type="project" value="UniProtKB-SubCell"/>
</dbReference>
<feature type="domain" description="Mur ligase central" evidence="8">
    <location>
        <begin position="107"/>
        <end position="212"/>
    </location>
</feature>
<feature type="domain" description="Mur ligase C-terminal" evidence="7">
    <location>
        <begin position="289"/>
        <end position="398"/>
    </location>
</feature>
<keyword evidence="4 9" id="KW-0436">Ligase</keyword>
<comment type="pathway">
    <text evidence="2">Cell wall biogenesis; peptidoglycan biosynthesis.</text>
</comment>
<protein>
    <submittedName>
        <fullName evidence="9">UDP-N-acetylmuramoylalanine--D-glutamate ligase</fullName>
        <ecNumber evidence="9">6.3.2.9</ecNumber>
    </submittedName>
</protein>
<dbReference type="Pfam" id="PF02875">
    <property type="entry name" value="Mur_ligase_C"/>
    <property type="match status" value="1"/>
</dbReference>
<comment type="caution">
    <text evidence="9">The sequence shown here is derived from an EMBL/GenBank/DDBJ whole genome shotgun (WGS) entry which is preliminary data.</text>
</comment>
<evidence type="ECO:0000256" key="1">
    <source>
        <dbReference type="ARBA" id="ARBA00004496"/>
    </source>
</evidence>
<sequence length="432" mass="46063">MSLRIPETHASLLRAPVAVFGGGVSGSSVRDLLAKMGAEAVVYDERAGAGDRTTFGEAESSAHRLVVFSPGFPAGHRWLALARGAACVCLGELDFAWLFWRGQIVAITGTNGKTTLTEFLAHALKQAGREAFATGNVGYSFSRLVAERDGGADGEWAVCEVSSFQAEAMTLFRANAVLWTNFAEDHLERHCGLEAYFSAKHRLVLQSPGALVLAGSSVRAHAQRLGVALPAGSLVPTEGLFPDERLAGTVFEHYPQRENFVIASAWWSRSGLPADLLYAAARTFSLGRHRLAKVGEVSGVSWWNDSKATNFHAVEAALARFRAPVVLIAGGRAKGGDIDGFVRRIAPKVEHAFLIGETRAALSAACVRHHVPYTDCASLEAAVSAAAAHARPGADVVLSPGFASFDMFRGYDHRGDVFENLVKNLGARIAAP</sequence>
<keyword evidence="6" id="KW-0067">ATP-binding</keyword>
<dbReference type="UniPathway" id="UPA00219"/>
<dbReference type="SUPFAM" id="SSF53623">
    <property type="entry name" value="MurD-like peptide ligases, catalytic domain"/>
    <property type="match status" value="1"/>
</dbReference>
<evidence type="ECO:0000256" key="5">
    <source>
        <dbReference type="ARBA" id="ARBA00022741"/>
    </source>
</evidence>
<dbReference type="SUPFAM" id="SSF51984">
    <property type="entry name" value="MurCD N-terminal domain"/>
    <property type="match status" value="1"/>
</dbReference>
<dbReference type="GO" id="GO:0005524">
    <property type="term" value="F:ATP binding"/>
    <property type="evidence" value="ECO:0007669"/>
    <property type="project" value="UniProtKB-KW"/>
</dbReference>
<proteinExistence type="inferred from homology"/>
<dbReference type="GO" id="GO:0008360">
    <property type="term" value="P:regulation of cell shape"/>
    <property type="evidence" value="ECO:0007669"/>
    <property type="project" value="InterPro"/>
</dbReference>
<organism evidence="9">
    <name type="scientific">mine drainage metagenome</name>
    <dbReference type="NCBI Taxonomy" id="410659"/>
    <lineage>
        <taxon>unclassified sequences</taxon>
        <taxon>metagenomes</taxon>
        <taxon>ecological metagenomes</taxon>
    </lineage>
</organism>
<dbReference type="InterPro" id="IPR013221">
    <property type="entry name" value="Mur_ligase_cen"/>
</dbReference>
<dbReference type="PANTHER" id="PTHR43692:SF1">
    <property type="entry name" value="UDP-N-ACETYLMURAMOYLALANINE--D-GLUTAMATE LIGASE"/>
    <property type="match status" value="1"/>
</dbReference>
<dbReference type="SUPFAM" id="SSF53244">
    <property type="entry name" value="MurD-like peptide ligases, peptide-binding domain"/>
    <property type="match status" value="1"/>
</dbReference>
<comment type="subcellular location">
    <subcellularLocation>
        <location evidence="1">Cytoplasm</location>
    </subcellularLocation>
</comment>
<accession>A0A1J5TEL4</accession>
<evidence type="ECO:0000256" key="3">
    <source>
        <dbReference type="ARBA" id="ARBA00022490"/>
    </source>
</evidence>
<gene>
    <name evidence="9" type="primary">murD_2</name>
    <name evidence="9" type="ORF">GALL_09000</name>
</gene>
<dbReference type="InterPro" id="IPR036565">
    <property type="entry name" value="Mur-like_cat_sf"/>
</dbReference>
<evidence type="ECO:0000313" key="9">
    <source>
        <dbReference type="EMBL" id="OIR18563.1"/>
    </source>
</evidence>
<dbReference type="Gene3D" id="3.40.1190.10">
    <property type="entry name" value="Mur-like, catalytic domain"/>
    <property type="match status" value="1"/>
</dbReference>
<dbReference type="HAMAP" id="MF_00639">
    <property type="entry name" value="MurD"/>
    <property type="match status" value="1"/>
</dbReference>
<dbReference type="GO" id="GO:0008764">
    <property type="term" value="F:UDP-N-acetylmuramoylalanine-D-glutamate ligase activity"/>
    <property type="evidence" value="ECO:0007669"/>
    <property type="project" value="UniProtKB-EC"/>
</dbReference>
<dbReference type="EMBL" id="MLJW01000002">
    <property type="protein sequence ID" value="OIR18563.1"/>
    <property type="molecule type" value="Genomic_DNA"/>
</dbReference>
<dbReference type="InterPro" id="IPR005762">
    <property type="entry name" value="MurD"/>
</dbReference>
<dbReference type="InterPro" id="IPR004101">
    <property type="entry name" value="Mur_ligase_C"/>
</dbReference>
<evidence type="ECO:0000256" key="4">
    <source>
        <dbReference type="ARBA" id="ARBA00022598"/>
    </source>
</evidence>
<dbReference type="AlphaFoldDB" id="A0A1J5TEL4"/>
<dbReference type="Gene3D" id="3.90.190.20">
    <property type="entry name" value="Mur ligase, C-terminal domain"/>
    <property type="match status" value="1"/>
</dbReference>
<dbReference type="InterPro" id="IPR036615">
    <property type="entry name" value="Mur_ligase_C_dom_sf"/>
</dbReference>
<evidence type="ECO:0000256" key="6">
    <source>
        <dbReference type="ARBA" id="ARBA00022840"/>
    </source>
</evidence>
<dbReference type="Pfam" id="PF08245">
    <property type="entry name" value="Mur_ligase_M"/>
    <property type="match status" value="1"/>
</dbReference>
<dbReference type="GO" id="GO:0051301">
    <property type="term" value="P:cell division"/>
    <property type="evidence" value="ECO:0007669"/>
    <property type="project" value="InterPro"/>
</dbReference>
<evidence type="ECO:0000259" key="8">
    <source>
        <dbReference type="Pfam" id="PF08245"/>
    </source>
</evidence>
<keyword evidence="3" id="KW-0963">Cytoplasm</keyword>
<name>A0A1J5TEL4_9ZZZZ</name>
<evidence type="ECO:0000256" key="2">
    <source>
        <dbReference type="ARBA" id="ARBA00004752"/>
    </source>
</evidence>
<dbReference type="NCBIfam" id="TIGR01087">
    <property type="entry name" value="murD"/>
    <property type="match status" value="1"/>
</dbReference>
<keyword evidence="5" id="KW-0547">Nucleotide-binding</keyword>
<reference evidence="9" key="1">
    <citation type="submission" date="2016-10" db="EMBL/GenBank/DDBJ databases">
        <title>Sequence of Gallionella enrichment culture.</title>
        <authorList>
            <person name="Poehlein A."/>
            <person name="Muehling M."/>
            <person name="Daniel R."/>
        </authorList>
    </citation>
    <scope>NUCLEOTIDE SEQUENCE</scope>
</reference>